<dbReference type="InterPro" id="IPR050366">
    <property type="entry name" value="BP-dependent_transpt_permease"/>
</dbReference>
<feature type="transmembrane region" description="Helical" evidence="7">
    <location>
        <begin position="264"/>
        <end position="285"/>
    </location>
</feature>
<dbReference type="Pfam" id="PF00528">
    <property type="entry name" value="BPD_transp_1"/>
    <property type="match status" value="1"/>
</dbReference>
<organism evidence="9 10">
    <name type="scientific">Herbiconiux daphne</name>
    <dbReference type="NCBI Taxonomy" id="2970914"/>
    <lineage>
        <taxon>Bacteria</taxon>
        <taxon>Bacillati</taxon>
        <taxon>Actinomycetota</taxon>
        <taxon>Actinomycetes</taxon>
        <taxon>Micrococcales</taxon>
        <taxon>Microbacteriaceae</taxon>
        <taxon>Herbiconiux</taxon>
    </lineage>
</organism>
<evidence type="ECO:0000313" key="9">
    <source>
        <dbReference type="EMBL" id="MCS5732224.1"/>
    </source>
</evidence>
<dbReference type="SUPFAM" id="SSF161098">
    <property type="entry name" value="MetI-like"/>
    <property type="match status" value="1"/>
</dbReference>
<dbReference type="InterPro" id="IPR035906">
    <property type="entry name" value="MetI-like_sf"/>
</dbReference>
<dbReference type="EMBL" id="JANLCJ010000001">
    <property type="protein sequence ID" value="MCS5732224.1"/>
    <property type="molecule type" value="Genomic_DNA"/>
</dbReference>
<dbReference type="PANTHER" id="PTHR43386:SF1">
    <property type="entry name" value="D,D-DIPEPTIDE TRANSPORT SYSTEM PERMEASE PROTEIN DDPC-RELATED"/>
    <property type="match status" value="1"/>
</dbReference>
<comment type="subcellular location">
    <subcellularLocation>
        <location evidence="1 7">Cell membrane</location>
        <topology evidence="1 7">Multi-pass membrane protein</topology>
    </subcellularLocation>
</comment>
<evidence type="ECO:0000256" key="1">
    <source>
        <dbReference type="ARBA" id="ARBA00004651"/>
    </source>
</evidence>
<dbReference type="RefSeq" id="WP_259536747.1">
    <property type="nucleotide sequence ID" value="NZ_JANLCJ010000001.1"/>
</dbReference>
<keyword evidence="10" id="KW-1185">Reference proteome</keyword>
<keyword evidence="2 7" id="KW-0813">Transport</keyword>
<feature type="transmembrane region" description="Helical" evidence="7">
    <location>
        <begin position="160"/>
        <end position="178"/>
    </location>
</feature>
<comment type="similarity">
    <text evidence="7">Belongs to the binding-protein-dependent transport system permease family.</text>
</comment>
<feature type="transmembrane region" description="Helical" evidence="7">
    <location>
        <begin position="136"/>
        <end position="154"/>
    </location>
</feature>
<feature type="transmembrane region" description="Helical" evidence="7">
    <location>
        <begin position="218"/>
        <end position="244"/>
    </location>
</feature>
<keyword evidence="6 7" id="KW-0472">Membrane</keyword>
<dbReference type="Gene3D" id="1.10.3720.10">
    <property type="entry name" value="MetI-like"/>
    <property type="match status" value="1"/>
</dbReference>
<feature type="domain" description="ABC transmembrane type-1" evidence="8">
    <location>
        <begin position="97"/>
        <end position="285"/>
    </location>
</feature>
<protein>
    <submittedName>
        <fullName evidence="9">ABC transporter permease</fullName>
    </submittedName>
</protein>
<evidence type="ECO:0000259" key="8">
    <source>
        <dbReference type="PROSITE" id="PS50928"/>
    </source>
</evidence>
<reference evidence="9" key="1">
    <citation type="submission" date="2022-08" db="EMBL/GenBank/DDBJ databases">
        <authorList>
            <person name="Deng Y."/>
            <person name="Han X.-F."/>
            <person name="Zhang Y.-Q."/>
        </authorList>
    </citation>
    <scope>NUCLEOTIDE SEQUENCE</scope>
    <source>
        <strain evidence="9">CPCC 203386</strain>
    </source>
</reference>
<feature type="transmembrane region" description="Helical" evidence="7">
    <location>
        <begin position="99"/>
        <end position="124"/>
    </location>
</feature>
<evidence type="ECO:0000256" key="5">
    <source>
        <dbReference type="ARBA" id="ARBA00022989"/>
    </source>
</evidence>
<proteinExistence type="inferred from homology"/>
<dbReference type="PROSITE" id="PS50928">
    <property type="entry name" value="ABC_TM1"/>
    <property type="match status" value="1"/>
</dbReference>
<keyword evidence="3" id="KW-1003">Cell membrane</keyword>
<dbReference type="CDD" id="cd06261">
    <property type="entry name" value="TM_PBP2"/>
    <property type="match status" value="1"/>
</dbReference>
<dbReference type="InterPro" id="IPR025966">
    <property type="entry name" value="OppC_N"/>
</dbReference>
<dbReference type="PANTHER" id="PTHR43386">
    <property type="entry name" value="OLIGOPEPTIDE TRANSPORT SYSTEM PERMEASE PROTEIN APPC"/>
    <property type="match status" value="1"/>
</dbReference>
<comment type="caution">
    <text evidence="9">The sequence shown here is derived from an EMBL/GenBank/DDBJ whole genome shotgun (WGS) entry which is preliminary data.</text>
</comment>
<keyword evidence="5 7" id="KW-1133">Transmembrane helix</keyword>
<dbReference type="Proteomes" id="UP001165586">
    <property type="component" value="Unassembled WGS sequence"/>
</dbReference>
<accession>A0ABT2GZU7</accession>
<name>A0ABT2GZU7_9MICO</name>
<feature type="transmembrane region" description="Helical" evidence="7">
    <location>
        <begin position="37"/>
        <end position="59"/>
    </location>
</feature>
<evidence type="ECO:0000256" key="4">
    <source>
        <dbReference type="ARBA" id="ARBA00022692"/>
    </source>
</evidence>
<evidence type="ECO:0000256" key="2">
    <source>
        <dbReference type="ARBA" id="ARBA00022448"/>
    </source>
</evidence>
<sequence length="305" mass="32045">MTAAPIVDPKIEPDGLPTAPNRWSIRVRVPRAWRRPLGIAGVAIIAFWVLVALFAPLLAPFDPLAQDSPRFLPPSPEHWMGTDGVGRDVLSRVIYGAQISLPIAVVLVVLSVIVGGVIGAVAGYAGGVVDSILMRVVDLFFAFPSIILAMAIAAALGPSLTNAVVAIVVVSWPSYARVTRSLVLSLRSTNYIAASRLLGTSSARALVREVVPNVAGPVLVLATLELGAAVLLLSGLSYLGLGAVPPTPEWGAMVSDGARTFNNWWIAVFPGIAIFSIVLAFNFLGDALRDGLDPRSSKSLSDAEI</sequence>
<keyword evidence="4 7" id="KW-0812">Transmembrane</keyword>
<dbReference type="Pfam" id="PF12911">
    <property type="entry name" value="OppC_N"/>
    <property type="match status" value="1"/>
</dbReference>
<evidence type="ECO:0000313" key="10">
    <source>
        <dbReference type="Proteomes" id="UP001165586"/>
    </source>
</evidence>
<dbReference type="InterPro" id="IPR000515">
    <property type="entry name" value="MetI-like"/>
</dbReference>
<evidence type="ECO:0000256" key="3">
    <source>
        <dbReference type="ARBA" id="ARBA00022475"/>
    </source>
</evidence>
<evidence type="ECO:0000256" key="6">
    <source>
        <dbReference type="ARBA" id="ARBA00023136"/>
    </source>
</evidence>
<evidence type="ECO:0000256" key="7">
    <source>
        <dbReference type="RuleBase" id="RU363032"/>
    </source>
</evidence>
<gene>
    <name evidence="9" type="ORF">N1032_00510</name>
</gene>